<dbReference type="HOGENOM" id="CLU_3315594_0_0_6"/>
<dbReference type="AlphaFoldDB" id="V8R6G8"/>
<dbReference type="EMBL" id="AYMZ01000008">
    <property type="protein sequence ID" value="ETF06874.1"/>
    <property type="molecule type" value="Genomic_DNA"/>
</dbReference>
<organism evidence="1">
    <name type="scientific">Pseudomonas moraviensis R28-S</name>
    <dbReference type="NCBI Taxonomy" id="1395516"/>
    <lineage>
        <taxon>Bacteria</taxon>
        <taxon>Pseudomonadati</taxon>
        <taxon>Pseudomonadota</taxon>
        <taxon>Gammaproteobacteria</taxon>
        <taxon>Pseudomonadales</taxon>
        <taxon>Pseudomonadaceae</taxon>
        <taxon>Pseudomonas</taxon>
    </lineage>
</organism>
<comment type="caution">
    <text evidence="1">The sequence shown here is derived from an EMBL/GenBank/DDBJ whole genome shotgun (WGS) entry which is preliminary data.</text>
</comment>
<protein>
    <submittedName>
        <fullName evidence="1">Uncharacterized protein</fullName>
    </submittedName>
</protein>
<proteinExistence type="predicted"/>
<accession>V8R6G8</accession>
<name>V8R6G8_9PSED</name>
<gene>
    <name evidence="1" type="ORF">PMO01_19990</name>
</gene>
<sequence>MQKNWEMLASQHSQGQRKHVSTMQSLFTGACAAVMKPAL</sequence>
<dbReference type="Proteomes" id="UP000024771">
    <property type="component" value="Chromosome"/>
</dbReference>
<evidence type="ECO:0000313" key="1">
    <source>
        <dbReference type="EMBL" id="ETF06874.1"/>
    </source>
</evidence>
<reference evidence="1" key="1">
    <citation type="journal article" date="2014" name="Genome Announc.">
        <title>Draft Genome Sequence of Pseudomonas moraviensis R28-S.</title>
        <authorList>
            <person name="Hunter S.S."/>
            <person name="Yano H."/>
            <person name="Loftie-Eaton W."/>
            <person name="Hughes J."/>
            <person name="De Gelder L."/>
            <person name="Stragier P."/>
            <person name="De Vos P."/>
            <person name="Settles M.L."/>
            <person name="Top E.M."/>
        </authorList>
    </citation>
    <scope>NUCLEOTIDE SEQUENCE [LARGE SCALE GENOMIC DNA]</scope>
    <source>
        <strain evidence="1">R28-S</strain>
    </source>
</reference>
<dbReference type="PROSITE" id="PS51257">
    <property type="entry name" value="PROKAR_LIPOPROTEIN"/>
    <property type="match status" value="1"/>
</dbReference>